<accession>A0A1U7TGM0</accession>
<dbReference type="GO" id="GO:0005128">
    <property type="term" value="F:erythropoietin receptor binding"/>
    <property type="evidence" value="ECO:0007669"/>
    <property type="project" value="Ensembl"/>
</dbReference>
<feature type="region of interest" description="Disordered" evidence="1">
    <location>
        <begin position="48"/>
        <end position="106"/>
    </location>
</feature>
<dbReference type="PANTHER" id="PTHR38491:SF1">
    <property type="entry name" value="REGULATOR OF HEMOGLOBINIZATION AND ERYTHROID CELL EXPANSION PROTEIN"/>
    <property type="match status" value="1"/>
</dbReference>
<protein>
    <submittedName>
        <fullName evidence="4">Uncharacterized protein C1orf186 homolog</fullName>
    </submittedName>
</protein>
<organism evidence="3 4">
    <name type="scientific">Carlito syrichta</name>
    <name type="common">Philippine tarsier</name>
    <name type="synonym">Tarsius syrichta</name>
    <dbReference type="NCBI Taxonomy" id="1868482"/>
    <lineage>
        <taxon>Eukaryota</taxon>
        <taxon>Metazoa</taxon>
        <taxon>Chordata</taxon>
        <taxon>Craniata</taxon>
        <taxon>Vertebrata</taxon>
        <taxon>Euteleostomi</taxon>
        <taxon>Mammalia</taxon>
        <taxon>Eutheria</taxon>
        <taxon>Euarchontoglires</taxon>
        <taxon>Primates</taxon>
        <taxon>Haplorrhini</taxon>
        <taxon>Tarsiiformes</taxon>
        <taxon>Tarsiidae</taxon>
        <taxon>Carlito</taxon>
    </lineage>
</organism>
<proteinExistence type="predicted"/>
<evidence type="ECO:0000256" key="2">
    <source>
        <dbReference type="SAM" id="Phobius"/>
    </source>
</evidence>
<dbReference type="OrthoDB" id="9422279at2759"/>
<dbReference type="GeneID" id="103256050"/>
<keyword evidence="2" id="KW-1133">Transmembrane helix</keyword>
<dbReference type="PANTHER" id="PTHR38491">
    <property type="entry name" value="REGULATOR OF HEMOGLOBINIZATION AND ERYTHROID CELL EXPANSION PROTEIN"/>
    <property type="match status" value="1"/>
</dbReference>
<dbReference type="AlphaFoldDB" id="A0A1U7TGM0"/>
<dbReference type="STRING" id="1868482.ENSTSYP00000003399"/>
<dbReference type="InterPro" id="IPR031517">
    <property type="entry name" value="RHEX-like"/>
</dbReference>
<dbReference type="KEGG" id="csyr:103256050"/>
<dbReference type="Proteomes" id="UP000189704">
    <property type="component" value="Unplaced"/>
</dbReference>
<name>A0A1U7TGM0_CARSF</name>
<keyword evidence="2" id="KW-0472">Membrane</keyword>
<feature type="transmembrane region" description="Helical" evidence="2">
    <location>
        <begin position="12"/>
        <end position="33"/>
    </location>
</feature>
<sequence>MLTEDMKLWHGLVIAVVSLCLQACFLTVISYLFSRRTALQSEQILKETRLQASGPSPAHHHPPATKERKEMRTDRHTCASNSPYRHDSDISSDSSDGSCSSPPAHQATKDVNYTQVVFSAPGEIKDDSSLDYENLKEATDYVNVNPKSHMLNVWTFVNPAVSEPVEYNQAVM</sequence>
<dbReference type="OMA" id="HKPNFWT"/>
<dbReference type="GO" id="GO:0045648">
    <property type="term" value="P:positive regulation of erythrocyte differentiation"/>
    <property type="evidence" value="ECO:0007669"/>
    <property type="project" value="Ensembl"/>
</dbReference>
<keyword evidence="3" id="KW-1185">Reference proteome</keyword>
<evidence type="ECO:0000313" key="4">
    <source>
        <dbReference type="RefSeq" id="XP_008052122.1"/>
    </source>
</evidence>
<dbReference type="RefSeq" id="XP_008052122.1">
    <property type="nucleotide sequence ID" value="XM_008053931.1"/>
</dbReference>
<reference evidence="4" key="1">
    <citation type="submission" date="2025-08" db="UniProtKB">
        <authorList>
            <consortium name="RefSeq"/>
        </authorList>
    </citation>
    <scope>IDENTIFICATION</scope>
</reference>
<gene>
    <name evidence="4" type="primary">CUNH1orf186</name>
</gene>
<feature type="compositionally biased region" description="Low complexity" evidence="1">
    <location>
        <begin position="91"/>
        <end position="101"/>
    </location>
</feature>
<dbReference type="Pfam" id="PF15763">
    <property type="entry name" value="DUF4692"/>
    <property type="match status" value="1"/>
</dbReference>
<evidence type="ECO:0000313" key="3">
    <source>
        <dbReference type="Proteomes" id="UP000189704"/>
    </source>
</evidence>
<keyword evidence="2" id="KW-0812">Transmembrane</keyword>
<dbReference type="CTD" id="440712"/>
<evidence type="ECO:0000256" key="1">
    <source>
        <dbReference type="SAM" id="MobiDB-lite"/>
    </source>
</evidence>
<dbReference type="GO" id="GO:0038162">
    <property type="term" value="P:erythropoietin-mediated signaling pathway"/>
    <property type="evidence" value="ECO:0007669"/>
    <property type="project" value="Ensembl"/>
</dbReference>
<dbReference type="GO" id="GO:0005886">
    <property type="term" value="C:plasma membrane"/>
    <property type="evidence" value="ECO:0007669"/>
    <property type="project" value="Ensembl"/>
</dbReference>
<feature type="compositionally biased region" description="Basic and acidic residues" evidence="1">
    <location>
        <begin position="64"/>
        <end position="77"/>
    </location>
</feature>